<dbReference type="KEGG" id="lut:Lupro_03545"/>
<name>A0A0X8G5D3_9FLAO</name>
<dbReference type="PROSITE" id="PS51257">
    <property type="entry name" value="PROKAR_LIPOPROTEIN"/>
    <property type="match status" value="1"/>
</dbReference>
<gene>
    <name evidence="1" type="ORF">Lupro_03545</name>
</gene>
<dbReference type="OrthoDB" id="826619at2"/>
<evidence type="ECO:0000313" key="1">
    <source>
        <dbReference type="EMBL" id="AMC10379.1"/>
    </source>
</evidence>
<reference evidence="1 2" key="2">
    <citation type="journal article" date="2016" name="Int. J. Syst. Evol. Microbiol.">
        <title>Lutibacter profundi sp. nov., isolated from a deep-sea hydrothermal system on the Arctic Mid-Ocean Ridge and emended description of the genus Lutibacter.</title>
        <authorList>
            <person name="Le Moine Bauer S."/>
            <person name="Roalkvam I."/>
            <person name="Steen I.H."/>
            <person name="Dahle H."/>
        </authorList>
    </citation>
    <scope>NUCLEOTIDE SEQUENCE [LARGE SCALE GENOMIC DNA]</scope>
    <source>
        <strain evidence="1 2">LP1</strain>
    </source>
</reference>
<dbReference type="PANTHER" id="PTHR37833:SF1">
    <property type="entry name" value="SIGNAL PEPTIDE PROTEIN"/>
    <property type="match status" value="1"/>
</dbReference>
<evidence type="ECO:0008006" key="3">
    <source>
        <dbReference type="Google" id="ProtNLM"/>
    </source>
</evidence>
<dbReference type="STRING" id="1622118.Lupro_03545"/>
<proteinExistence type="predicted"/>
<accession>A0A0X8G5D3</accession>
<protein>
    <recommendedName>
        <fullName evidence="3">DUF1573 domain-containing protein</fullName>
    </recommendedName>
</protein>
<dbReference type="AlphaFoldDB" id="A0A0X8G5D3"/>
<dbReference type="Pfam" id="PF07610">
    <property type="entry name" value="DUF1573"/>
    <property type="match status" value="1"/>
</dbReference>
<dbReference type="PANTHER" id="PTHR37833">
    <property type="entry name" value="LIPOPROTEIN-RELATED"/>
    <property type="match status" value="1"/>
</dbReference>
<sequence>MKKITIIYIAILGLAVISCKENATSKVKETNLETAKERDAKISLGSAIIEFDKPAFEFGTITEGDIVKGDFTIYNKGKVDLVITKAKASCGCTVPVWPKEAIKPGDSAVLKFSFNSRGKRGNNNKSITLTTNTEKGTEILRVKGTVLPKEK</sequence>
<dbReference type="EMBL" id="CP013355">
    <property type="protein sequence ID" value="AMC10379.1"/>
    <property type="molecule type" value="Genomic_DNA"/>
</dbReference>
<dbReference type="RefSeq" id="WP_068206332.1">
    <property type="nucleotide sequence ID" value="NZ_CP013355.1"/>
</dbReference>
<evidence type="ECO:0000313" key="2">
    <source>
        <dbReference type="Proteomes" id="UP000059672"/>
    </source>
</evidence>
<organism evidence="1 2">
    <name type="scientific">Lutibacter profundi</name>
    <dbReference type="NCBI Taxonomy" id="1622118"/>
    <lineage>
        <taxon>Bacteria</taxon>
        <taxon>Pseudomonadati</taxon>
        <taxon>Bacteroidota</taxon>
        <taxon>Flavobacteriia</taxon>
        <taxon>Flavobacteriales</taxon>
        <taxon>Flavobacteriaceae</taxon>
        <taxon>Lutibacter</taxon>
    </lineage>
</organism>
<reference evidence="2" key="1">
    <citation type="submission" date="2015-12" db="EMBL/GenBank/DDBJ databases">
        <title>Complete genome sequence of Lutibacter profundus strain LP1.</title>
        <authorList>
            <person name="Wissuwa J."/>
            <person name="Le Moine Bauer S."/>
            <person name="Stokke R."/>
            <person name="Dahle H."/>
            <person name="Steen I.H."/>
        </authorList>
    </citation>
    <scope>NUCLEOTIDE SEQUENCE [LARGE SCALE GENOMIC DNA]</scope>
    <source>
        <strain evidence="2">LP1</strain>
    </source>
</reference>
<dbReference type="Gene3D" id="2.60.40.10">
    <property type="entry name" value="Immunoglobulins"/>
    <property type="match status" value="1"/>
</dbReference>
<dbReference type="InterPro" id="IPR011467">
    <property type="entry name" value="DUF1573"/>
</dbReference>
<dbReference type="PATRIC" id="fig|1622118.3.peg.751"/>
<dbReference type="InterPro" id="IPR013783">
    <property type="entry name" value="Ig-like_fold"/>
</dbReference>
<dbReference type="Proteomes" id="UP000059672">
    <property type="component" value="Chromosome"/>
</dbReference>
<keyword evidence="2" id="KW-1185">Reference proteome</keyword>